<keyword evidence="4 9" id="KW-0378">Hydrolase</keyword>
<protein>
    <recommendedName>
        <fullName evidence="9">D-alanyl-D-alanine dipeptidase</fullName>
        <shortName evidence="9">D-Ala-D-Ala dipeptidase</shortName>
        <ecNumber evidence="9">3.4.13.22</ecNumber>
    </recommendedName>
</protein>
<dbReference type="HAMAP" id="MF_01924">
    <property type="entry name" value="A_A_dipeptidase"/>
    <property type="match status" value="1"/>
</dbReference>
<dbReference type="EC" id="3.4.13.22" evidence="9"/>
<dbReference type="Pfam" id="PF01427">
    <property type="entry name" value="Peptidase_M15"/>
    <property type="match status" value="1"/>
</dbReference>
<dbReference type="Gene3D" id="3.30.1380.10">
    <property type="match status" value="1"/>
</dbReference>
<dbReference type="PANTHER" id="PTHR43126:SF1">
    <property type="entry name" value="D-ALANYL-D-ALANINE DIPEPTIDASE"/>
    <property type="match status" value="1"/>
</dbReference>
<reference evidence="10 11" key="1">
    <citation type="submission" date="2024-11" db="EMBL/GenBank/DDBJ databases">
        <authorList>
            <person name="Heng Y.C."/>
            <person name="Lim A.C.H."/>
            <person name="Lee J.K.Y."/>
            <person name="Kittelmann S."/>
        </authorList>
    </citation>
    <scope>NUCLEOTIDE SEQUENCE [LARGE SCALE GENOMIC DNA]</scope>
    <source>
        <strain evidence="10 11">WILCCON 0185</strain>
    </source>
</reference>
<evidence type="ECO:0000256" key="9">
    <source>
        <dbReference type="HAMAP-Rule" id="MF_01924"/>
    </source>
</evidence>
<feature type="binding site" evidence="9">
    <location>
        <position position="186"/>
    </location>
    <ligand>
        <name>Zn(2+)</name>
        <dbReference type="ChEBI" id="CHEBI:29105"/>
        <note>catalytic</note>
    </ligand>
</feature>
<dbReference type="RefSeq" id="WP_406770031.1">
    <property type="nucleotide sequence ID" value="NZ_JBJHZZ010000007.1"/>
</dbReference>
<dbReference type="CDD" id="cd14840">
    <property type="entry name" value="D-Ala-D-Ala_dipeptidase_Aad"/>
    <property type="match status" value="1"/>
</dbReference>
<dbReference type="PANTHER" id="PTHR43126">
    <property type="entry name" value="D-ALANYL-D-ALANINE DIPEPTIDASE"/>
    <property type="match status" value="1"/>
</dbReference>
<keyword evidence="5 9" id="KW-0862">Zinc</keyword>
<keyword evidence="8" id="KW-0961">Cell wall biogenesis/degradation</keyword>
<evidence type="ECO:0000256" key="5">
    <source>
        <dbReference type="ARBA" id="ARBA00022833"/>
    </source>
</evidence>
<evidence type="ECO:0000313" key="10">
    <source>
        <dbReference type="EMBL" id="MFL0247580.1"/>
    </source>
</evidence>
<comment type="catalytic activity">
    <reaction evidence="1 9">
        <text>D-alanyl-D-alanine + H2O = 2 D-alanine</text>
        <dbReference type="Rhea" id="RHEA:20661"/>
        <dbReference type="ChEBI" id="CHEBI:15377"/>
        <dbReference type="ChEBI" id="CHEBI:57416"/>
        <dbReference type="ChEBI" id="CHEBI:57822"/>
        <dbReference type="EC" id="3.4.13.22"/>
    </reaction>
</comment>
<evidence type="ECO:0000256" key="2">
    <source>
        <dbReference type="ARBA" id="ARBA00022670"/>
    </source>
</evidence>
<keyword evidence="3 9" id="KW-0479">Metal-binding</keyword>
<accession>A0ABW8T7H5</accession>
<evidence type="ECO:0000256" key="7">
    <source>
        <dbReference type="ARBA" id="ARBA00023049"/>
    </source>
</evidence>
<organism evidence="10 11">
    <name type="scientific">Candidatus Clostridium stratigraminis</name>
    <dbReference type="NCBI Taxonomy" id="3381661"/>
    <lineage>
        <taxon>Bacteria</taxon>
        <taxon>Bacillati</taxon>
        <taxon>Bacillota</taxon>
        <taxon>Clostridia</taxon>
        <taxon>Eubacteriales</taxon>
        <taxon>Clostridiaceae</taxon>
        <taxon>Clostridium</taxon>
    </lineage>
</organism>
<feature type="binding site" evidence="9">
    <location>
        <position position="179"/>
    </location>
    <ligand>
        <name>Zn(2+)</name>
        <dbReference type="ChEBI" id="CHEBI:29105"/>
        <note>catalytic</note>
    </ligand>
</feature>
<feature type="active site" description="Proton donor/acceptor" evidence="9">
    <location>
        <position position="243"/>
    </location>
</feature>
<sequence length="267" mass="30488">MKIIRFFIIFLYLISIFTGCSMVEKPVKNNDPDSAIVKPKPSIVEKPAVKQQEITKSINENPEFMDIIKQSYSAYASDEPVKEIGGFVLLSSLDKDIVIDLKYATTDNFTKRVIYPNSVCVLKKNTAEKLVKANTQLEKLGYRIKVWDAYRPIYVQQIFWNIVKDSRFVANPKTGGSIHNKGCAVDITLVGKDGKELTMPSKFDDFSTNAYRTNSKISIEAKKNMNLLTKYMVDSGFTTINTEWWHFDDSDSKKYKAADINLEQFKN</sequence>
<keyword evidence="2 9" id="KW-0645">Protease</keyword>
<evidence type="ECO:0000256" key="3">
    <source>
        <dbReference type="ARBA" id="ARBA00022723"/>
    </source>
</evidence>
<evidence type="ECO:0000256" key="4">
    <source>
        <dbReference type="ARBA" id="ARBA00022801"/>
    </source>
</evidence>
<dbReference type="InterPro" id="IPR000755">
    <property type="entry name" value="A_A_dipeptidase"/>
</dbReference>
<comment type="function">
    <text evidence="9">Catalyzes hydrolysis of the D-alanyl-D-alanine dipeptide.</text>
</comment>
<gene>
    <name evidence="10" type="ORF">ACJDUG_11420</name>
</gene>
<comment type="similarity">
    <text evidence="9">Belongs to the peptidase M15D family.</text>
</comment>
<feature type="binding site" evidence="9">
    <location>
        <position position="246"/>
    </location>
    <ligand>
        <name>Zn(2+)</name>
        <dbReference type="ChEBI" id="CHEBI:29105"/>
        <note>catalytic</note>
    </ligand>
</feature>
<name>A0ABW8T7H5_9CLOT</name>
<evidence type="ECO:0000256" key="1">
    <source>
        <dbReference type="ARBA" id="ARBA00001362"/>
    </source>
</evidence>
<keyword evidence="6 9" id="KW-0224">Dipeptidase</keyword>
<evidence type="ECO:0000313" key="11">
    <source>
        <dbReference type="Proteomes" id="UP001623591"/>
    </source>
</evidence>
<dbReference type="Proteomes" id="UP001623591">
    <property type="component" value="Unassembled WGS sequence"/>
</dbReference>
<dbReference type="SUPFAM" id="SSF55166">
    <property type="entry name" value="Hedgehog/DD-peptidase"/>
    <property type="match status" value="1"/>
</dbReference>
<evidence type="ECO:0000256" key="8">
    <source>
        <dbReference type="ARBA" id="ARBA00023316"/>
    </source>
</evidence>
<feature type="site" description="Transition state stabilizer" evidence="9">
    <location>
        <position position="151"/>
    </location>
</feature>
<dbReference type="PROSITE" id="PS51257">
    <property type="entry name" value="PROKAR_LIPOPROTEIN"/>
    <property type="match status" value="1"/>
</dbReference>
<comment type="caution">
    <text evidence="10">The sequence shown here is derived from an EMBL/GenBank/DDBJ whole genome shotgun (WGS) entry which is preliminary data.</text>
</comment>
<keyword evidence="7 9" id="KW-0482">Metalloprotease</keyword>
<evidence type="ECO:0000256" key="6">
    <source>
        <dbReference type="ARBA" id="ARBA00022997"/>
    </source>
</evidence>
<dbReference type="InterPro" id="IPR009045">
    <property type="entry name" value="Zn_M74/Hedgehog-like"/>
</dbReference>
<dbReference type="EMBL" id="JBJHZZ010000007">
    <property type="protein sequence ID" value="MFL0247580.1"/>
    <property type="molecule type" value="Genomic_DNA"/>
</dbReference>
<comment type="cofactor">
    <cofactor evidence="9">
        <name>Zn(2+)</name>
        <dbReference type="ChEBI" id="CHEBI:29105"/>
    </cofactor>
    <text evidence="9">Binds 1 zinc ion per subunit.</text>
</comment>
<proteinExistence type="inferred from homology"/>
<keyword evidence="11" id="KW-1185">Reference proteome</keyword>